<dbReference type="OrthoDB" id="3058140at2759"/>
<protein>
    <submittedName>
        <fullName evidence="2">Uncharacterized protein</fullName>
    </submittedName>
</protein>
<evidence type="ECO:0000256" key="1">
    <source>
        <dbReference type="SAM" id="SignalP"/>
    </source>
</evidence>
<feature type="signal peptide" evidence="1">
    <location>
        <begin position="1"/>
        <end position="22"/>
    </location>
</feature>
<organism evidence="2 3">
    <name type="scientific">Galerina marginata (strain CBS 339.88)</name>
    <dbReference type="NCBI Taxonomy" id="685588"/>
    <lineage>
        <taxon>Eukaryota</taxon>
        <taxon>Fungi</taxon>
        <taxon>Dikarya</taxon>
        <taxon>Basidiomycota</taxon>
        <taxon>Agaricomycotina</taxon>
        <taxon>Agaricomycetes</taxon>
        <taxon>Agaricomycetidae</taxon>
        <taxon>Agaricales</taxon>
        <taxon>Agaricineae</taxon>
        <taxon>Strophariaceae</taxon>
        <taxon>Galerina</taxon>
    </lineage>
</organism>
<dbReference type="EMBL" id="KL142396">
    <property type="protein sequence ID" value="KDR70675.1"/>
    <property type="molecule type" value="Genomic_DNA"/>
</dbReference>
<dbReference type="STRING" id="685588.A0A067SI94"/>
<accession>A0A067SI94</accession>
<name>A0A067SI94_GALM3</name>
<dbReference type="AlphaFoldDB" id="A0A067SI94"/>
<dbReference type="Gene3D" id="1.10.287.700">
    <property type="entry name" value="Helix hairpin bin"/>
    <property type="match status" value="1"/>
</dbReference>
<reference evidence="3" key="1">
    <citation type="journal article" date="2014" name="Proc. Natl. Acad. Sci. U.S.A.">
        <title>Extensive sampling of basidiomycete genomes demonstrates inadequacy of the white-rot/brown-rot paradigm for wood decay fungi.</title>
        <authorList>
            <person name="Riley R."/>
            <person name="Salamov A.A."/>
            <person name="Brown D.W."/>
            <person name="Nagy L.G."/>
            <person name="Floudas D."/>
            <person name="Held B.W."/>
            <person name="Levasseur A."/>
            <person name="Lombard V."/>
            <person name="Morin E."/>
            <person name="Otillar R."/>
            <person name="Lindquist E.A."/>
            <person name="Sun H."/>
            <person name="LaButti K.M."/>
            <person name="Schmutz J."/>
            <person name="Jabbour D."/>
            <person name="Luo H."/>
            <person name="Baker S.E."/>
            <person name="Pisabarro A.G."/>
            <person name="Walton J.D."/>
            <person name="Blanchette R.A."/>
            <person name="Henrissat B."/>
            <person name="Martin F."/>
            <person name="Cullen D."/>
            <person name="Hibbett D.S."/>
            <person name="Grigoriev I.V."/>
        </authorList>
    </citation>
    <scope>NUCLEOTIDE SEQUENCE [LARGE SCALE GENOMIC DNA]</scope>
    <source>
        <strain evidence="3">CBS 339.88</strain>
    </source>
</reference>
<gene>
    <name evidence="2" type="ORF">GALMADRAFT_271448</name>
</gene>
<sequence>MSRAGLISFVVFFAFCVGLSASAPVPERLSSLAKRHDYDNIIVARYFDTLLDPEFDRREGRQYSKYDYLSSSINNREFGAEYEEYTQRDYDTLSTFDERDIDDVEISYAKRYDSNTFHRRSIFDKIRNAFKKAGNAIKKGFNKVQSTFKKAAVAIKSVSKKVAQPFKAVGNKMKNGFQSGFQKVGQGFRTAGRVMKGGLQTAGNYLKKSGAMVAKFGLKVLAAGATVAGKVVGFIPGIGTAASKILKGIAMGANEGSKRIHADLPGNLEKASEGMDYVVSPMASLGKLAGGAKAKQAFAVMENIF</sequence>
<evidence type="ECO:0000313" key="2">
    <source>
        <dbReference type="EMBL" id="KDR70675.1"/>
    </source>
</evidence>
<dbReference type="Proteomes" id="UP000027222">
    <property type="component" value="Unassembled WGS sequence"/>
</dbReference>
<keyword evidence="1" id="KW-0732">Signal</keyword>
<dbReference type="HOGENOM" id="CLU_071335_0_0_1"/>
<evidence type="ECO:0000313" key="3">
    <source>
        <dbReference type="Proteomes" id="UP000027222"/>
    </source>
</evidence>
<feature type="chain" id="PRO_5001645864" evidence="1">
    <location>
        <begin position="23"/>
        <end position="305"/>
    </location>
</feature>
<keyword evidence="3" id="KW-1185">Reference proteome</keyword>
<proteinExistence type="predicted"/>